<dbReference type="Proteomes" id="UP000051461">
    <property type="component" value="Unassembled WGS sequence"/>
</dbReference>
<dbReference type="PATRIC" id="fig|1423726.3.peg.1500"/>
<name>A0A0R1GPD1_9LACO</name>
<evidence type="ECO:0000259" key="2">
    <source>
        <dbReference type="SMART" id="SM00892"/>
    </source>
</evidence>
<dbReference type="InterPro" id="IPR044929">
    <property type="entry name" value="DNA/RNA_non-sp_Endonuclease_sf"/>
</dbReference>
<evidence type="ECO:0000256" key="1">
    <source>
        <dbReference type="SAM" id="SignalP"/>
    </source>
</evidence>
<dbReference type="Gene3D" id="3.40.570.10">
    <property type="entry name" value="Extracellular Endonuclease, subunit A"/>
    <property type="match status" value="1"/>
</dbReference>
<feature type="signal peptide" evidence="1">
    <location>
        <begin position="1"/>
        <end position="25"/>
    </location>
</feature>
<dbReference type="OrthoDB" id="9783680at2"/>
<accession>A0A0R1GPD1</accession>
<protein>
    <submittedName>
        <fullName evidence="3">DNA RNA non-specific endonuclease</fullName>
    </submittedName>
</protein>
<keyword evidence="1" id="KW-0732">Signal</keyword>
<keyword evidence="4" id="KW-1185">Reference proteome</keyword>
<gene>
    <name evidence="3" type="ORF">FC07_GL001449</name>
</gene>
<dbReference type="GO" id="GO:0003676">
    <property type="term" value="F:nucleic acid binding"/>
    <property type="evidence" value="ECO:0007669"/>
    <property type="project" value="InterPro"/>
</dbReference>
<organism evidence="3 4">
    <name type="scientific">Loigolactobacillus bifermentans DSM 20003</name>
    <dbReference type="NCBI Taxonomy" id="1423726"/>
    <lineage>
        <taxon>Bacteria</taxon>
        <taxon>Bacillati</taxon>
        <taxon>Bacillota</taxon>
        <taxon>Bacilli</taxon>
        <taxon>Lactobacillales</taxon>
        <taxon>Lactobacillaceae</taxon>
        <taxon>Loigolactobacillus</taxon>
    </lineage>
</organism>
<keyword evidence="3" id="KW-0540">Nuclease</keyword>
<proteinExistence type="predicted"/>
<dbReference type="AlphaFoldDB" id="A0A0R1GPD1"/>
<evidence type="ECO:0000313" key="4">
    <source>
        <dbReference type="Proteomes" id="UP000051461"/>
    </source>
</evidence>
<dbReference type="STRING" id="1423726.FC07_GL001449"/>
<feature type="domain" description="DNA/RNA non-specific endonuclease/pyrophosphatase/phosphodiesterase" evidence="2">
    <location>
        <begin position="86"/>
        <end position="260"/>
    </location>
</feature>
<keyword evidence="3" id="KW-0378">Hydrolase</keyword>
<sequence length="268" mass="30396">MKRRFKSKLGAVALVLLVGFFGLQPQQTDQLTQKLQQLLPFAQAPKITNQQTQASDAVALANLNYQSGQPPVVQVNHNRAQLDPKSWQTNQVRYANLDKFNRTSQPNTAYLEARNVANDSLRARQTVEPTGWHQKFDGRTAIINRGHLVAYSLSKGISLSGTYDPNQQSGDQNNLKNFFTQTAFSNQRLQTKYETQVRQALRANKKVIYQAQAIFRDNELMPRGVHLQAISTDQTLDFNVYIFNVQPRFTFDYATGRSQTSAMRVPES</sequence>
<dbReference type="EMBL" id="AZDA01000121">
    <property type="protein sequence ID" value="KRK33194.1"/>
    <property type="molecule type" value="Genomic_DNA"/>
</dbReference>
<dbReference type="GO" id="GO:0016787">
    <property type="term" value="F:hydrolase activity"/>
    <property type="evidence" value="ECO:0007669"/>
    <property type="project" value="InterPro"/>
</dbReference>
<dbReference type="InterPro" id="IPR001604">
    <property type="entry name" value="Endo_G_ENPP1-like_dom"/>
</dbReference>
<comment type="caution">
    <text evidence="3">The sequence shown here is derived from an EMBL/GenBank/DDBJ whole genome shotgun (WGS) entry which is preliminary data.</text>
</comment>
<evidence type="ECO:0000313" key="3">
    <source>
        <dbReference type="EMBL" id="KRK33194.1"/>
    </source>
</evidence>
<dbReference type="SMART" id="SM00892">
    <property type="entry name" value="Endonuclease_NS"/>
    <property type="match status" value="1"/>
</dbReference>
<dbReference type="GO" id="GO:0046872">
    <property type="term" value="F:metal ion binding"/>
    <property type="evidence" value="ECO:0007669"/>
    <property type="project" value="InterPro"/>
</dbReference>
<dbReference type="RefSeq" id="WP_057905539.1">
    <property type="nucleotide sequence ID" value="NZ_AZDA01000121.1"/>
</dbReference>
<dbReference type="Pfam" id="PF01223">
    <property type="entry name" value="Endonuclease_NS"/>
    <property type="match status" value="1"/>
</dbReference>
<keyword evidence="3" id="KW-0255">Endonuclease</keyword>
<reference evidence="3 4" key="1">
    <citation type="journal article" date="2015" name="Genome Announc.">
        <title>Expanding the biotechnology potential of lactobacilli through comparative genomics of 213 strains and associated genera.</title>
        <authorList>
            <person name="Sun Z."/>
            <person name="Harris H.M."/>
            <person name="McCann A."/>
            <person name="Guo C."/>
            <person name="Argimon S."/>
            <person name="Zhang W."/>
            <person name="Yang X."/>
            <person name="Jeffery I.B."/>
            <person name="Cooney J.C."/>
            <person name="Kagawa T.F."/>
            <person name="Liu W."/>
            <person name="Song Y."/>
            <person name="Salvetti E."/>
            <person name="Wrobel A."/>
            <person name="Rasinkangas P."/>
            <person name="Parkhill J."/>
            <person name="Rea M.C."/>
            <person name="O'Sullivan O."/>
            <person name="Ritari J."/>
            <person name="Douillard F.P."/>
            <person name="Paul Ross R."/>
            <person name="Yang R."/>
            <person name="Briner A.E."/>
            <person name="Felis G.E."/>
            <person name="de Vos W.M."/>
            <person name="Barrangou R."/>
            <person name="Klaenhammer T.R."/>
            <person name="Caufield P.W."/>
            <person name="Cui Y."/>
            <person name="Zhang H."/>
            <person name="O'Toole P.W."/>
        </authorList>
    </citation>
    <scope>NUCLEOTIDE SEQUENCE [LARGE SCALE GENOMIC DNA]</scope>
    <source>
        <strain evidence="3 4">DSM 20003</strain>
    </source>
</reference>
<feature type="chain" id="PRO_5038354452" evidence="1">
    <location>
        <begin position="26"/>
        <end position="268"/>
    </location>
</feature>
<dbReference type="GO" id="GO:0004519">
    <property type="term" value="F:endonuclease activity"/>
    <property type="evidence" value="ECO:0007669"/>
    <property type="project" value="UniProtKB-KW"/>
</dbReference>